<accession>A0A2Z7CID1</accession>
<reference evidence="1 2" key="1">
    <citation type="journal article" date="2015" name="Proc. Natl. Acad. Sci. U.S.A.">
        <title>The resurrection genome of Boea hygrometrica: A blueprint for survival of dehydration.</title>
        <authorList>
            <person name="Xiao L."/>
            <person name="Yang G."/>
            <person name="Zhang L."/>
            <person name="Yang X."/>
            <person name="Zhao S."/>
            <person name="Ji Z."/>
            <person name="Zhou Q."/>
            <person name="Hu M."/>
            <person name="Wang Y."/>
            <person name="Chen M."/>
            <person name="Xu Y."/>
            <person name="Jin H."/>
            <person name="Xiao X."/>
            <person name="Hu G."/>
            <person name="Bao F."/>
            <person name="Hu Y."/>
            <person name="Wan P."/>
            <person name="Li L."/>
            <person name="Deng X."/>
            <person name="Kuang T."/>
            <person name="Xiang C."/>
            <person name="Zhu J.K."/>
            <person name="Oliver M.J."/>
            <person name="He Y."/>
        </authorList>
    </citation>
    <scope>NUCLEOTIDE SEQUENCE [LARGE SCALE GENOMIC DNA]</scope>
    <source>
        <strain evidence="2">cv. XS01</strain>
    </source>
</reference>
<gene>
    <name evidence="1" type="ORF">F511_15340</name>
</gene>
<organism evidence="1 2">
    <name type="scientific">Dorcoceras hygrometricum</name>
    <dbReference type="NCBI Taxonomy" id="472368"/>
    <lineage>
        <taxon>Eukaryota</taxon>
        <taxon>Viridiplantae</taxon>
        <taxon>Streptophyta</taxon>
        <taxon>Embryophyta</taxon>
        <taxon>Tracheophyta</taxon>
        <taxon>Spermatophyta</taxon>
        <taxon>Magnoliopsida</taxon>
        <taxon>eudicotyledons</taxon>
        <taxon>Gunneridae</taxon>
        <taxon>Pentapetalae</taxon>
        <taxon>asterids</taxon>
        <taxon>lamiids</taxon>
        <taxon>Lamiales</taxon>
        <taxon>Gesneriaceae</taxon>
        <taxon>Didymocarpoideae</taxon>
        <taxon>Trichosporeae</taxon>
        <taxon>Loxocarpinae</taxon>
        <taxon>Dorcoceras</taxon>
    </lineage>
</organism>
<protein>
    <submittedName>
        <fullName evidence="1">Uncharacterized protein</fullName>
    </submittedName>
</protein>
<dbReference type="EMBL" id="KQ995380">
    <property type="protein sequence ID" value="KZV46780.1"/>
    <property type="molecule type" value="Genomic_DNA"/>
</dbReference>
<dbReference type="OrthoDB" id="777275at2759"/>
<proteinExistence type="predicted"/>
<name>A0A2Z7CID1_9LAMI</name>
<dbReference type="AlphaFoldDB" id="A0A2Z7CID1"/>
<evidence type="ECO:0000313" key="2">
    <source>
        <dbReference type="Proteomes" id="UP000250235"/>
    </source>
</evidence>
<sequence length="82" mass="8925">MNNHTAALLEAKLQAISKGMPVSKRSMSQKSASKKLDLENKFGSDIKKTSEGIASNLDPVQLSRMPSLDMDMIWDALSVSDS</sequence>
<dbReference type="Proteomes" id="UP000250235">
    <property type="component" value="Unassembled WGS sequence"/>
</dbReference>
<keyword evidence="2" id="KW-1185">Reference proteome</keyword>
<evidence type="ECO:0000313" key="1">
    <source>
        <dbReference type="EMBL" id="KZV46780.1"/>
    </source>
</evidence>